<name>A0A2T5II79_9PROT</name>
<feature type="transmembrane region" description="Helical" evidence="1">
    <location>
        <begin position="68"/>
        <end position="89"/>
    </location>
</feature>
<accession>A0A2T5II79</accession>
<protein>
    <recommendedName>
        <fullName evidence="4">Transmembrane protein</fullName>
    </recommendedName>
</protein>
<dbReference type="AlphaFoldDB" id="A0A2T5II79"/>
<gene>
    <name evidence="2" type="ORF">C8R21_101226</name>
</gene>
<comment type="caution">
    <text evidence="2">The sequence shown here is derived from an EMBL/GenBank/DDBJ whole genome shotgun (WGS) entry which is preliminary data.</text>
</comment>
<sequence length="105" mass="11748">MKRMGRTASSYNLDHSGVTGGGVIPRRGLKIRGTLSPPVLSSYPSNMKRQEVFLFSSPFLLVVKDMSIIAVLLRICYFFVMLLLGHLLISQVPFKEFLLRFGNNG</sequence>
<evidence type="ECO:0000313" key="2">
    <source>
        <dbReference type="EMBL" id="PTQ83532.1"/>
    </source>
</evidence>
<dbReference type="Proteomes" id="UP000244152">
    <property type="component" value="Unassembled WGS sequence"/>
</dbReference>
<organism evidence="2 3">
    <name type="scientific">Nitrosospira multiformis</name>
    <dbReference type="NCBI Taxonomy" id="1231"/>
    <lineage>
        <taxon>Bacteria</taxon>
        <taxon>Pseudomonadati</taxon>
        <taxon>Pseudomonadota</taxon>
        <taxon>Betaproteobacteria</taxon>
        <taxon>Nitrosomonadales</taxon>
        <taxon>Nitrosomonadaceae</taxon>
        <taxon>Nitrosospira</taxon>
    </lineage>
</organism>
<reference evidence="2 3" key="1">
    <citation type="submission" date="2018-04" db="EMBL/GenBank/DDBJ databases">
        <title>Active sludge and wastewater microbial communities from Klosterneuburg, Austria.</title>
        <authorList>
            <person name="Wagner M."/>
        </authorList>
    </citation>
    <scope>NUCLEOTIDE SEQUENCE [LARGE SCALE GENOMIC DNA]</scope>
    <source>
        <strain evidence="2 3">Nl12</strain>
    </source>
</reference>
<keyword evidence="1" id="KW-0812">Transmembrane</keyword>
<proteinExistence type="predicted"/>
<dbReference type="EMBL" id="QAOK01000001">
    <property type="protein sequence ID" value="PTQ83532.1"/>
    <property type="molecule type" value="Genomic_DNA"/>
</dbReference>
<keyword evidence="1" id="KW-1133">Transmembrane helix</keyword>
<evidence type="ECO:0008006" key="4">
    <source>
        <dbReference type="Google" id="ProtNLM"/>
    </source>
</evidence>
<evidence type="ECO:0000256" key="1">
    <source>
        <dbReference type="SAM" id="Phobius"/>
    </source>
</evidence>
<keyword evidence="1" id="KW-0472">Membrane</keyword>
<evidence type="ECO:0000313" key="3">
    <source>
        <dbReference type="Proteomes" id="UP000244152"/>
    </source>
</evidence>